<sequence length="83" mass="10087">MRISLKTDLFIGKNLQDHEFNWHTLITRRHHYHPLMNIAYDYLLKETDELATIDDVDLLTFFNVTKIYRNRDSFYSYTKTTDV</sequence>
<evidence type="ECO:0000313" key="2">
    <source>
        <dbReference type="Proteomes" id="UP001607303"/>
    </source>
</evidence>
<accession>A0ABD2CT16</accession>
<protein>
    <submittedName>
        <fullName evidence="1">Uncharacterized protein</fullName>
    </submittedName>
</protein>
<gene>
    <name evidence="1" type="ORF">V1477_003520</name>
</gene>
<reference evidence="1 2" key="1">
    <citation type="journal article" date="2024" name="Ann. Entomol. Soc. Am.">
        <title>Genomic analyses of the southern and eastern yellowjacket wasps (Hymenoptera: Vespidae) reveal evolutionary signatures of social life.</title>
        <authorList>
            <person name="Catto M.A."/>
            <person name="Caine P.B."/>
            <person name="Orr S.E."/>
            <person name="Hunt B.G."/>
            <person name="Goodisman M.A.D."/>
        </authorList>
    </citation>
    <scope>NUCLEOTIDE SEQUENCE [LARGE SCALE GENOMIC DNA]</scope>
    <source>
        <strain evidence="1">232</strain>
        <tissue evidence="1">Head and thorax</tissue>
    </source>
</reference>
<name>A0ABD2CT16_VESMC</name>
<evidence type="ECO:0000313" key="1">
    <source>
        <dbReference type="EMBL" id="KAL2748235.1"/>
    </source>
</evidence>
<dbReference type="AlphaFoldDB" id="A0ABD2CT16"/>
<dbReference type="EMBL" id="JAYRBN010000032">
    <property type="protein sequence ID" value="KAL2748235.1"/>
    <property type="molecule type" value="Genomic_DNA"/>
</dbReference>
<keyword evidence="2" id="KW-1185">Reference proteome</keyword>
<proteinExistence type="predicted"/>
<dbReference type="Proteomes" id="UP001607303">
    <property type="component" value="Unassembled WGS sequence"/>
</dbReference>
<organism evidence="1 2">
    <name type="scientific">Vespula maculifrons</name>
    <name type="common">Eastern yellow jacket</name>
    <name type="synonym">Wasp</name>
    <dbReference type="NCBI Taxonomy" id="7453"/>
    <lineage>
        <taxon>Eukaryota</taxon>
        <taxon>Metazoa</taxon>
        <taxon>Ecdysozoa</taxon>
        <taxon>Arthropoda</taxon>
        <taxon>Hexapoda</taxon>
        <taxon>Insecta</taxon>
        <taxon>Pterygota</taxon>
        <taxon>Neoptera</taxon>
        <taxon>Endopterygota</taxon>
        <taxon>Hymenoptera</taxon>
        <taxon>Apocrita</taxon>
        <taxon>Aculeata</taxon>
        <taxon>Vespoidea</taxon>
        <taxon>Vespidae</taxon>
        <taxon>Vespinae</taxon>
        <taxon>Vespula</taxon>
    </lineage>
</organism>
<comment type="caution">
    <text evidence="1">The sequence shown here is derived from an EMBL/GenBank/DDBJ whole genome shotgun (WGS) entry which is preliminary data.</text>
</comment>